<evidence type="ECO:0000256" key="1">
    <source>
        <dbReference type="ARBA" id="ARBA00022676"/>
    </source>
</evidence>
<evidence type="ECO:0000259" key="9">
    <source>
        <dbReference type="Pfam" id="PF01702"/>
    </source>
</evidence>
<reference evidence="10 11" key="1">
    <citation type="journal article" date="2013" name="Genome Biol.">
        <title>Genome of Acanthamoeba castellanii highlights extensive lateral gene transfer and early evolution of tyrosine kinase signaling.</title>
        <authorList>
            <person name="Clarke M."/>
            <person name="Lohan A.J."/>
            <person name="Liu B."/>
            <person name="Lagkouvardos I."/>
            <person name="Roy S."/>
            <person name="Zafar N."/>
            <person name="Bertelli C."/>
            <person name="Schilde C."/>
            <person name="Kianianmomeni A."/>
            <person name="Burglin T.R."/>
            <person name="Frech C."/>
            <person name="Turcotte B."/>
            <person name="Kopec K.O."/>
            <person name="Synnott J.M."/>
            <person name="Choo C."/>
            <person name="Paponov I."/>
            <person name="Finkler A."/>
            <person name="Soon Heng Tan C."/>
            <person name="Hutchins A.P."/>
            <person name="Weinmeier T."/>
            <person name="Rattei T."/>
            <person name="Chu J.S."/>
            <person name="Gimenez G."/>
            <person name="Irimia M."/>
            <person name="Rigden D.J."/>
            <person name="Fitzpatrick D.A."/>
            <person name="Lorenzo-Morales J."/>
            <person name="Bateman A."/>
            <person name="Chiu C.H."/>
            <person name="Tang P."/>
            <person name="Hegemann P."/>
            <person name="Fromm H."/>
            <person name="Raoult D."/>
            <person name="Greub G."/>
            <person name="Miranda-Saavedra D."/>
            <person name="Chen N."/>
            <person name="Nash P."/>
            <person name="Ginger M.L."/>
            <person name="Horn M."/>
            <person name="Schaap P."/>
            <person name="Caler L."/>
            <person name="Loftus B."/>
        </authorList>
    </citation>
    <scope>NUCLEOTIDE SEQUENCE [LARGE SCALE GENOMIC DNA]</scope>
    <source>
        <strain evidence="10 11">Neff</strain>
    </source>
</reference>
<gene>
    <name evidence="10" type="ORF">ACA1_204960</name>
</gene>
<dbReference type="GO" id="GO:0005829">
    <property type="term" value="C:cytosol"/>
    <property type="evidence" value="ECO:0007669"/>
    <property type="project" value="TreeGrafter"/>
</dbReference>
<comment type="subunit">
    <text evidence="8">Heterodimer of a catalytic subunit and an accessory subunit.</text>
</comment>
<feature type="binding site" evidence="8">
    <location>
        <position position="323"/>
    </location>
    <ligand>
        <name>Zn(2+)</name>
        <dbReference type="ChEBI" id="CHEBI:29105"/>
    </ligand>
</feature>
<comment type="subcellular location">
    <subcellularLocation>
        <location evidence="8">Cytoplasm</location>
    </subcellularLocation>
</comment>
<feature type="binding site" evidence="8">
    <location>
        <position position="321"/>
    </location>
    <ligand>
        <name>Zn(2+)</name>
        <dbReference type="ChEBI" id="CHEBI:29105"/>
    </ligand>
</feature>
<dbReference type="Gene3D" id="3.20.20.105">
    <property type="entry name" value="Queuine tRNA-ribosyltransferase-like"/>
    <property type="match status" value="1"/>
</dbReference>
<comment type="function">
    <text evidence="8">Catalytic subunit of the queuine tRNA-ribosyltransferase (TGT) that catalyzes the base-exchange of a guanine (G) residue with queuine (Q) at position 34 (anticodon wobble position) in tRNAs with GU(N) anticodons (tRNA-Asp, -Asn, -His and -Tyr), resulting in the hypermodified nucleoside queuosine (7-(((4,5-cis-dihydroxy-2-cyclopenten-1-yl)amino)methyl)-7-deazaguanosine). Catalysis occurs through a double-displacement mechanism. The nucleophile active site attacks the C1' of nucleotide 34 to detach the guanine base from the RNA, forming a covalent enzyme-RNA intermediate. The proton acceptor active site deprotonates the incoming queuine, allowing a nucleophilic attack on the C1' of the ribose to form the product.</text>
</comment>
<dbReference type="OMA" id="IDLFDCV"/>
<dbReference type="KEGG" id="acan:ACA1_204960"/>
<keyword evidence="1 8" id="KW-0328">Glycosyltransferase</keyword>
<feature type="active site" description="Nucleophile" evidence="8">
    <location>
        <position position="283"/>
    </location>
</feature>
<feature type="active site" description="Proton acceptor" evidence="8">
    <location>
        <position position="106"/>
    </location>
</feature>
<evidence type="ECO:0000256" key="7">
    <source>
        <dbReference type="ARBA" id="ARBA00062453"/>
    </source>
</evidence>
<dbReference type="PANTHER" id="PTHR43530">
    <property type="entry name" value="QUEUINE TRNA-RIBOSYLTRANSFERASE CATALYTIC SUBUNIT 1"/>
    <property type="match status" value="1"/>
</dbReference>
<dbReference type="GO" id="GO:0008479">
    <property type="term" value="F:tRNA-guanosine(34) queuine transglycosylase activity"/>
    <property type="evidence" value="ECO:0007669"/>
    <property type="project" value="UniProtKB-UniRule"/>
</dbReference>
<dbReference type="VEuPathDB" id="AmoebaDB:ACA1_204960"/>
<dbReference type="FunFam" id="3.20.20.105:FF:000001">
    <property type="entry name" value="Queuine tRNA-ribosyltransferase"/>
    <property type="match status" value="1"/>
</dbReference>
<dbReference type="NCBIfam" id="TIGR00430">
    <property type="entry name" value="Q_tRNA_tgt"/>
    <property type="match status" value="1"/>
</dbReference>
<protein>
    <recommendedName>
        <fullName evidence="8">Queuine tRNA-ribosyltransferase catalytic subunit 1</fullName>
        <ecNumber evidence="8">2.4.2.64</ecNumber>
    </recommendedName>
    <alternativeName>
        <fullName evidence="8">Guanine insertion enzyme</fullName>
    </alternativeName>
    <alternativeName>
        <fullName evidence="8">tRNA-guanine transglycosylase</fullName>
    </alternativeName>
</protein>
<accession>L8GTV8</accession>
<comment type="cofactor">
    <cofactor evidence="8">
        <name>Zn(2+)</name>
        <dbReference type="ChEBI" id="CHEBI:29105"/>
    </cofactor>
</comment>
<dbReference type="EMBL" id="KB008001">
    <property type="protein sequence ID" value="ELR16377.1"/>
    <property type="molecule type" value="Genomic_DNA"/>
</dbReference>
<dbReference type="HAMAP" id="MF_00168">
    <property type="entry name" value="Q_tRNA_Tgt"/>
    <property type="match status" value="1"/>
</dbReference>
<comment type="catalytic activity">
    <reaction evidence="6 8">
        <text>guanosine(34) in tRNA + queuine = queuosine(34) in tRNA + guanine</text>
        <dbReference type="Rhea" id="RHEA:16633"/>
        <dbReference type="Rhea" id="RHEA-COMP:10341"/>
        <dbReference type="Rhea" id="RHEA-COMP:18571"/>
        <dbReference type="ChEBI" id="CHEBI:16235"/>
        <dbReference type="ChEBI" id="CHEBI:17433"/>
        <dbReference type="ChEBI" id="CHEBI:74269"/>
        <dbReference type="ChEBI" id="CHEBI:194431"/>
        <dbReference type="EC" id="2.4.2.64"/>
    </reaction>
</comment>
<dbReference type="EC" id="2.4.2.64" evidence="8"/>
<dbReference type="Pfam" id="PF01702">
    <property type="entry name" value="TGT"/>
    <property type="match status" value="1"/>
</dbReference>
<dbReference type="InterPro" id="IPR002616">
    <property type="entry name" value="tRNA_ribo_trans-like"/>
</dbReference>
<evidence type="ECO:0000256" key="8">
    <source>
        <dbReference type="HAMAP-Rule" id="MF_03218"/>
    </source>
</evidence>
<keyword evidence="11" id="KW-1185">Reference proteome</keyword>
<feature type="region of interest" description="RNA binding" evidence="8">
    <location>
        <begin position="264"/>
        <end position="270"/>
    </location>
</feature>
<dbReference type="GO" id="GO:0046872">
    <property type="term" value="F:metal ion binding"/>
    <property type="evidence" value="ECO:0007669"/>
    <property type="project" value="UniProtKB-KW"/>
</dbReference>
<comment type="subunit">
    <text evidence="7">Heterodimer of a catalytic subunit QTRT1 and an accessory subunit QTRT2.</text>
</comment>
<name>L8GTV8_ACACF</name>
<evidence type="ECO:0000256" key="4">
    <source>
        <dbReference type="ARBA" id="ARBA00022723"/>
    </source>
</evidence>
<evidence type="ECO:0000256" key="5">
    <source>
        <dbReference type="ARBA" id="ARBA00022833"/>
    </source>
</evidence>
<dbReference type="STRING" id="1257118.L8GTV8"/>
<proteinExistence type="inferred from homology"/>
<keyword evidence="3 8" id="KW-0819">tRNA processing</keyword>
<feature type="domain" description="tRNA-guanine(15) transglycosylase-like" evidence="9">
    <location>
        <begin position="28"/>
        <end position="383"/>
    </location>
</feature>
<dbReference type="SUPFAM" id="SSF51713">
    <property type="entry name" value="tRNA-guanine transglycosylase"/>
    <property type="match status" value="1"/>
</dbReference>
<dbReference type="GO" id="GO:0006400">
    <property type="term" value="P:tRNA modification"/>
    <property type="evidence" value="ECO:0007669"/>
    <property type="project" value="InterPro"/>
</dbReference>
<keyword evidence="4 8" id="KW-0479">Metal-binding</keyword>
<evidence type="ECO:0000256" key="3">
    <source>
        <dbReference type="ARBA" id="ARBA00022694"/>
    </source>
</evidence>
<dbReference type="GeneID" id="14916955"/>
<keyword evidence="2 8" id="KW-0808">Transferase</keyword>
<dbReference type="NCBIfam" id="TIGR00449">
    <property type="entry name" value="tgt_general"/>
    <property type="match status" value="1"/>
</dbReference>
<feature type="binding site" evidence="8">
    <location>
        <begin position="106"/>
        <end position="110"/>
    </location>
    <ligand>
        <name>substrate</name>
    </ligand>
</feature>
<feature type="binding site" evidence="8">
    <location>
        <position position="230"/>
    </location>
    <ligand>
        <name>substrate</name>
    </ligand>
</feature>
<feature type="binding site" evidence="8">
    <location>
        <position position="351"/>
    </location>
    <ligand>
        <name>Zn(2+)</name>
        <dbReference type="ChEBI" id="CHEBI:29105"/>
    </ligand>
</feature>
<dbReference type="PANTHER" id="PTHR43530:SF1">
    <property type="entry name" value="QUEUINE TRNA-RIBOSYLTRANSFERASE CATALYTIC SUBUNIT 1"/>
    <property type="match status" value="1"/>
</dbReference>
<keyword evidence="5 8" id="KW-0862">Zinc</keyword>
<comment type="similarity">
    <text evidence="8">Belongs to the queuine tRNA-ribosyltransferase family.</text>
</comment>
<feature type="binding site" evidence="8">
    <location>
        <position position="203"/>
    </location>
    <ligand>
        <name>substrate</name>
    </ligand>
</feature>
<feature type="region of interest" description="RNA binding; important for wobble base 34 recognition" evidence="8">
    <location>
        <begin position="288"/>
        <end position="292"/>
    </location>
</feature>
<evidence type="ECO:0000313" key="10">
    <source>
        <dbReference type="EMBL" id="ELR16377.1"/>
    </source>
</evidence>
<dbReference type="InterPro" id="IPR036511">
    <property type="entry name" value="TGT-like_sf"/>
</dbReference>
<organism evidence="10 11">
    <name type="scientific">Acanthamoeba castellanii (strain ATCC 30010 / Neff)</name>
    <dbReference type="NCBI Taxonomy" id="1257118"/>
    <lineage>
        <taxon>Eukaryota</taxon>
        <taxon>Amoebozoa</taxon>
        <taxon>Discosea</taxon>
        <taxon>Longamoebia</taxon>
        <taxon>Centramoebida</taxon>
        <taxon>Acanthamoebidae</taxon>
        <taxon>Acanthamoeba</taxon>
    </lineage>
</organism>
<dbReference type="Proteomes" id="UP000011083">
    <property type="component" value="Unassembled WGS sequence"/>
</dbReference>
<evidence type="ECO:0000256" key="6">
    <source>
        <dbReference type="ARBA" id="ARBA00052706"/>
    </source>
</evidence>
<dbReference type="AlphaFoldDB" id="L8GTV8"/>
<feature type="binding site" evidence="8">
    <location>
        <position position="160"/>
    </location>
    <ligand>
        <name>substrate</name>
    </ligand>
</feature>
<dbReference type="RefSeq" id="XP_004338390.1">
    <property type="nucleotide sequence ID" value="XM_004338342.1"/>
</dbReference>
<evidence type="ECO:0000313" key="11">
    <source>
        <dbReference type="Proteomes" id="UP000011083"/>
    </source>
</evidence>
<dbReference type="OrthoDB" id="10249838at2759"/>
<sequence>MVDGGVGEPVLRKMPHALKYEVVARWKRARVGRLTLPHHVCDTPMFMPVGTQGTVKGLTTEQLEALDCHVILGNTYHLGHRPGGEVVQQMGGLHNFMNWNRNILTDSGGFQMVSLLELAEITEEGVTFISPHDGSRMVLTPEQSIQIQNQIGADIIMALDDVVSSTTTGPRVEEAMHRTIRWIDRCINAHKNPTTQNLFAIVQGGLDTNLRTQCLRELIKRDTPGYAIGGLSGGERKEDFWRVVAQCTDPELGLPQDKPRYLMGVGYAVDLVVCSCLGVDMYDCVFPTRTARFGTALITEGSIQLKHAQFANDYRPIDPDCGCVVCQKYTRAYLHTVAAKEEVGGQLLSYHNIAYQMRLMREIRQSIIDGRLDEYVKEFFRKQFPKGDYPEWAKDALLVAGIEL</sequence>
<feature type="binding site" evidence="8">
    <location>
        <position position="326"/>
    </location>
    <ligand>
        <name>Zn(2+)</name>
        <dbReference type="ChEBI" id="CHEBI:29105"/>
    </ligand>
</feature>
<evidence type="ECO:0000256" key="2">
    <source>
        <dbReference type="ARBA" id="ARBA00022679"/>
    </source>
</evidence>
<keyword evidence="8" id="KW-0963">Cytoplasm</keyword>
<dbReference type="InterPro" id="IPR004803">
    <property type="entry name" value="TGT"/>
</dbReference>